<evidence type="ECO:0000313" key="4">
    <source>
        <dbReference type="Proteomes" id="UP001489004"/>
    </source>
</evidence>
<dbReference type="EMBL" id="JALJOR010000007">
    <property type="protein sequence ID" value="KAK9814217.1"/>
    <property type="molecule type" value="Genomic_DNA"/>
</dbReference>
<proteinExistence type="inferred from homology"/>
<evidence type="ECO:0000259" key="2">
    <source>
        <dbReference type="Pfam" id="PF03109"/>
    </source>
</evidence>
<evidence type="ECO:0000256" key="1">
    <source>
        <dbReference type="ARBA" id="ARBA00009670"/>
    </source>
</evidence>
<accession>A0AAW1PZM7</accession>
<gene>
    <name evidence="3" type="ORF">WJX72_002441</name>
</gene>
<dbReference type="Proteomes" id="UP001489004">
    <property type="component" value="Unassembled WGS sequence"/>
</dbReference>
<protein>
    <recommendedName>
        <fullName evidence="2">ABC1 atypical kinase-like domain-containing protein</fullName>
    </recommendedName>
</protein>
<feature type="domain" description="ABC1 atypical kinase-like" evidence="2">
    <location>
        <begin position="103"/>
        <end position="362"/>
    </location>
</feature>
<sequence>MATLYLSGGDEASAAAVAVSIPRTLNALTWGTTAAIAYKRCETAYPDTNSEEYLQAAAQLHEKYSRSLLALCQANGGVYIKAAQFIAAIQSVPVQYRRSLEVLQDRVTPRPFEEVDRVLRRELGGSADELYAEFSHTAAAAASLAQVHKARTHSGLDVAVKIQYLGLEAAVNADLNTLAVLSRAAAWLFPQSFNLGWVWAELRKNLARELDFELEAENAQRLAHCVSQRSGVAVPEVLHQLTNPRVLTMEWIDGCKLTDQDCLRRLHIRPRDVGLLLLDAFADMTFALGFVHADPHPGNIIVRPSKRQGFWLWRWLRGGTLEPELVLLDHGLYVTLPDELRLAYCQLWCAFVINDQKTAVEVATRIAGERGGQILPIVLRPGGLNSVSPEERARLKSQAGVGSLAGVSELLEGLPRSLVEFLRISAIIRNTAAVLGAGIHDRLRINATYALRGLRITRDASGKVTYIGDLASRTRRVHISVNIWAMRTAYWCWSWCRSALDKLTGRVSDDPGVKQLAAK</sequence>
<dbReference type="InterPro" id="IPR011009">
    <property type="entry name" value="Kinase-like_dom_sf"/>
</dbReference>
<evidence type="ECO:0000313" key="3">
    <source>
        <dbReference type="EMBL" id="KAK9814217.1"/>
    </source>
</evidence>
<dbReference type="AlphaFoldDB" id="A0AAW1PZM7"/>
<name>A0AAW1PZM7_9CHLO</name>
<dbReference type="SUPFAM" id="SSF56112">
    <property type="entry name" value="Protein kinase-like (PK-like)"/>
    <property type="match status" value="1"/>
</dbReference>
<comment type="caution">
    <text evidence="3">The sequence shown here is derived from an EMBL/GenBank/DDBJ whole genome shotgun (WGS) entry which is preliminary data.</text>
</comment>
<dbReference type="Pfam" id="PF03109">
    <property type="entry name" value="ABC1"/>
    <property type="match status" value="1"/>
</dbReference>
<reference evidence="3 4" key="1">
    <citation type="journal article" date="2024" name="Nat. Commun.">
        <title>Phylogenomics reveals the evolutionary origins of lichenization in chlorophyte algae.</title>
        <authorList>
            <person name="Puginier C."/>
            <person name="Libourel C."/>
            <person name="Otte J."/>
            <person name="Skaloud P."/>
            <person name="Haon M."/>
            <person name="Grisel S."/>
            <person name="Petersen M."/>
            <person name="Berrin J.G."/>
            <person name="Delaux P.M."/>
            <person name="Dal Grande F."/>
            <person name="Keller J."/>
        </authorList>
    </citation>
    <scope>NUCLEOTIDE SEQUENCE [LARGE SCALE GENOMIC DNA]</scope>
    <source>
        <strain evidence="3 4">SAG 2043</strain>
    </source>
</reference>
<comment type="similarity">
    <text evidence="1">Belongs to the protein kinase superfamily. ADCK protein kinase family.</text>
</comment>
<dbReference type="InterPro" id="IPR051130">
    <property type="entry name" value="Mito_struct-func_regulator"/>
</dbReference>
<dbReference type="PANTHER" id="PTHR43173">
    <property type="entry name" value="ABC1 FAMILY PROTEIN"/>
    <property type="match status" value="1"/>
</dbReference>
<organism evidence="3 4">
    <name type="scientific">[Myrmecia] bisecta</name>
    <dbReference type="NCBI Taxonomy" id="41462"/>
    <lineage>
        <taxon>Eukaryota</taxon>
        <taxon>Viridiplantae</taxon>
        <taxon>Chlorophyta</taxon>
        <taxon>core chlorophytes</taxon>
        <taxon>Trebouxiophyceae</taxon>
        <taxon>Trebouxiales</taxon>
        <taxon>Trebouxiaceae</taxon>
        <taxon>Myrmecia</taxon>
    </lineage>
</organism>
<dbReference type="PANTHER" id="PTHR43173:SF28">
    <property type="entry name" value="AARF DOMAIN CONTAINING KINASE 5"/>
    <property type="match status" value="1"/>
</dbReference>
<dbReference type="CDD" id="cd13969">
    <property type="entry name" value="ADCK1-like"/>
    <property type="match status" value="1"/>
</dbReference>
<dbReference type="InterPro" id="IPR004147">
    <property type="entry name" value="ABC1_dom"/>
</dbReference>
<dbReference type="InterPro" id="IPR045307">
    <property type="entry name" value="ADCK1_dom"/>
</dbReference>
<keyword evidence="4" id="KW-1185">Reference proteome</keyword>